<sequence length="132" mass="14638">MPHLTIEHSANLSQRADLQALCAELKDALLETGLFEIGAVRVRAIACEAYAIADERPENAFLDMSLRMGAGRSGEDKKRIGEALFSAAERRLKPLFAEPHFALSLEVREIDPALSWKKNAMHARLRTPAREG</sequence>
<dbReference type="RefSeq" id="WP_163464278.1">
    <property type="nucleotide sequence ID" value="NZ_JAAAMG010000013.1"/>
</dbReference>
<dbReference type="Pfam" id="PF02962">
    <property type="entry name" value="CHMI"/>
    <property type="match status" value="1"/>
</dbReference>
<organism evidence="1 2">
    <name type="scientific">Jiella pacifica</name>
    <dbReference type="NCBI Taxonomy" id="2696469"/>
    <lineage>
        <taxon>Bacteria</taxon>
        <taxon>Pseudomonadati</taxon>
        <taxon>Pseudomonadota</taxon>
        <taxon>Alphaproteobacteria</taxon>
        <taxon>Hyphomicrobiales</taxon>
        <taxon>Aurantimonadaceae</taxon>
        <taxon>Jiella</taxon>
    </lineage>
</organism>
<dbReference type="CDD" id="cd00580">
    <property type="entry name" value="CHMI"/>
    <property type="match status" value="1"/>
</dbReference>
<reference evidence="1 2" key="1">
    <citation type="submission" date="2020-01" db="EMBL/GenBank/DDBJ databases">
        <title>Jiella pacifica sp. nov.</title>
        <authorList>
            <person name="Xue Z."/>
            <person name="Zhu S."/>
            <person name="Chen J."/>
            <person name="Yang J."/>
        </authorList>
    </citation>
    <scope>NUCLEOTIDE SEQUENCE [LARGE SCALE GENOMIC DNA]</scope>
    <source>
        <strain evidence="1 2">40Bstr34</strain>
    </source>
</reference>
<dbReference type="GO" id="GO:0008704">
    <property type="term" value="F:5-carboxymethyl-2-hydroxymuconate delta-isomerase activity"/>
    <property type="evidence" value="ECO:0007669"/>
    <property type="project" value="InterPro"/>
</dbReference>
<accession>A0A6N9T6R4</accession>
<dbReference type="SUPFAM" id="SSF55331">
    <property type="entry name" value="Tautomerase/MIF"/>
    <property type="match status" value="1"/>
</dbReference>
<dbReference type="Proteomes" id="UP000469011">
    <property type="component" value="Unassembled WGS sequence"/>
</dbReference>
<gene>
    <name evidence="1" type="ORF">GTK09_15910</name>
</gene>
<dbReference type="InterPro" id="IPR004220">
    <property type="entry name" value="5-COMe_2-OHmuconate_Isoase"/>
</dbReference>
<name>A0A6N9T6R4_9HYPH</name>
<dbReference type="AlphaFoldDB" id="A0A6N9T6R4"/>
<protein>
    <submittedName>
        <fullName evidence="1">5-carboxymethyl-2-hydroxymuconate isomerase</fullName>
    </submittedName>
</protein>
<evidence type="ECO:0000313" key="1">
    <source>
        <dbReference type="EMBL" id="NDW05905.1"/>
    </source>
</evidence>
<dbReference type="PANTHER" id="PTHR37950">
    <property type="entry name" value="4-HYDROXYPHENYLACETATE CATABOLISM PROTEIN"/>
    <property type="match status" value="1"/>
</dbReference>
<evidence type="ECO:0000313" key="2">
    <source>
        <dbReference type="Proteomes" id="UP000469011"/>
    </source>
</evidence>
<dbReference type="InterPro" id="IPR014347">
    <property type="entry name" value="Tautomerase/MIF_sf"/>
</dbReference>
<comment type="caution">
    <text evidence="1">The sequence shown here is derived from an EMBL/GenBank/DDBJ whole genome shotgun (WGS) entry which is preliminary data.</text>
</comment>
<dbReference type="EMBL" id="JAAAMG010000013">
    <property type="protein sequence ID" value="NDW05905.1"/>
    <property type="molecule type" value="Genomic_DNA"/>
</dbReference>
<dbReference type="PANTHER" id="PTHR37950:SF1">
    <property type="entry name" value="4-HYDROXYPHENYLACETATE CATABOLISM PROTEIN"/>
    <property type="match status" value="1"/>
</dbReference>
<dbReference type="Gene3D" id="3.30.429.10">
    <property type="entry name" value="Macrophage Migration Inhibitory Factor"/>
    <property type="match status" value="1"/>
</dbReference>
<keyword evidence="1" id="KW-0413">Isomerase</keyword>
<keyword evidence="2" id="KW-1185">Reference proteome</keyword>
<proteinExistence type="predicted"/>